<accession>A0A6B9SSU8</accession>
<protein>
    <submittedName>
        <fullName evidence="2">Uncharacterized protein</fullName>
    </submittedName>
</protein>
<evidence type="ECO:0000313" key="2">
    <source>
        <dbReference type="EMBL" id="QHJ73278.1"/>
    </source>
</evidence>
<feature type="coiled-coil region" evidence="1">
    <location>
        <begin position="131"/>
        <end position="162"/>
    </location>
</feature>
<name>A0A6B9SSU8_9CAUD</name>
<evidence type="ECO:0000313" key="3">
    <source>
        <dbReference type="Proteomes" id="UP000475011"/>
    </source>
</evidence>
<evidence type="ECO:0000256" key="1">
    <source>
        <dbReference type="SAM" id="Coils"/>
    </source>
</evidence>
<reference evidence="2 3" key="1">
    <citation type="submission" date="2020-01" db="EMBL/GenBank/DDBJ databases">
        <authorList>
            <person name="Dhungana G."/>
            <person name="Malla R."/>
            <person name="Rajaure M."/>
        </authorList>
    </citation>
    <scope>NUCLEOTIDE SEQUENCE [LARGE SCALE GENOMIC DNA]</scope>
</reference>
<dbReference type="Proteomes" id="UP000475011">
    <property type="component" value="Genome"/>
</dbReference>
<keyword evidence="1" id="KW-0175">Coiled coil</keyword>
<gene>
    <name evidence="2" type="ORF">EcMakalu001_057</name>
</gene>
<proteinExistence type="predicted"/>
<sequence>MWKQDVWYVTNQEKLESFMDTGSADNTIGTILIDVFGGVDKIRFKVSVNCNGDVDKLIVEDGRDFYELHRRLDKAGISYWFDRGEYDYFFPETQSSLSKLEEVLSIKSLNVDGYIIKNIQDWELYLDQIIRNSKQEAANKKRQEIKQLKAELEAKEKELAELVK</sequence>
<organism evidence="2 3">
    <name type="scientific">Escherichia phage Ec_Makalu_001</name>
    <dbReference type="NCBI Taxonomy" id="2704943"/>
    <lineage>
        <taxon>Viruses</taxon>
        <taxon>Duplodnaviria</taxon>
        <taxon>Heunggongvirae</taxon>
        <taxon>Uroviricota</taxon>
        <taxon>Caudoviricetes</taxon>
        <taxon>Pantevenvirales</taxon>
        <taxon>Straboviridae</taxon>
        <taxon>Krischvirus</taxon>
        <taxon>Krischvirus gec3s</taxon>
    </lineage>
</organism>
<dbReference type="EMBL" id="MN894885">
    <property type="protein sequence ID" value="QHJ73278.1"/>
    <property type="molecule type" value="Genomic_DNA"/>
</dbReference>